<accession>A0A6G1JFB2</accession>
<evidence type="ECO:0000256" key="2">
    <source>
        <dbReference type="PIRSR" id="PIRSR602401-1"/>
    </source>
</evidence>
<gene>
    <name evidence="3" type="ORF">K458DRAFT_484783</name>
</gene>
<organism evidence="3 4">
    <name type="scientific">Lentithecium fluviatile CBS 122367</name>
    <dbReference type="NCBI Taxonomy" id="1168545"/>
    <lineage>
        <taxon>Eukaryota</taxon>
        <taxon>Fungi</taxon>
        <taxon>Dikarya</taxon>
        <taxon>Ascomycota</taxon>
        <taxon>Pezizomycotina</taxon>
        <taxon>Dothideomycetes</taxon>
        <taxon>Pleosporomycetidae</taxon>
        <taxon>Pleosporales</taxon>
        <taxon>Massarineae</taxon>
        <taxon>Lentitheciaceae</taxon>
        <taxon>Lentithecium</taxon>
    </lineage>
</organism>
<dbReference type="InterPro" id="IPR002401">
    <property type="entry name" value="Cyt_P450_E_grp-I"/>
</dbReference>
<dbReference type="InterPro" id="IPR050121">
    <property type="entry name" value="Cytochrome_P450_monoxygenase"/>
</dbReference>
<dbReference type="Proteomes" id="UP000799291">
    <property type="component" value="Unassembled WGS sequence"/>
</dbReference>
<dbReference type="EMBL" id="MU005573">
    <property type="protein sequence ID" value="KAF2688865.1"/>
    <property type="molecule type" value="Genomic_DNA"/>
</dbReference>
<evidence type="ECO:0000313" key="4">
    <source>
        <dbReference type="Proteomes" id="UP000799291"/>
    </source>
</evidence>
<comment type="similarity">
    <text evidence="1">Belongs to the cytochrome P450 family.</text>
</comment>
<keyword evidence="4" id="KW-1185">Reference proteome</keyword>
<dbReference type="Gene3D" id="1.10.630.10">
    <property type="entry name" value="Cytochrome P450"/>
    <property type="match status" value="1"/>
</dbReference>
<proteinExistence type="inferred from homology"/>
<keyword evidence="2" id="KW-0349">Heme</keyword>
<dbReference type="PANTHER" id="PTHR24305">
    <property type="entry name" value="CYTOCHROME P450"/>
    <property type="match status" value="1"/>
</dbReference>
<dbReference type="SUPFAM" id="SSF48264">
    <property type="entry name" value="Cytochrome P450"/>
    <property type="match status" value="1"/>
</dbReference>
<dbReference type="CDD" id="cd11062">
    <property type="entry name" value="CYP58-like"/>
    <property type="match status" value="1"/>
</dbReference>
<evidence type="ECO:0000256" key="1">
    <source>
        <dbReference type="ARBA" id="ARBA00010617"/>
    </source>
</evidence>
<comment type="cofactor">
    <cofactor evidence="2">
        <name>heme</name>
        <dbReference type="ChEBI" id="CHEBI:30413"/>
    </cofactor>
</comment>
<keyword evidence="2" id="KW-0479">Metal-binding</keyword>
<dbReference type="InterPro" id="IPR036396">
    <property type="entry name" value="Cyt_P450_sf"/>
</dbReference>
<dbReference type="GO" id="GO:0016705">
    <property type="term" value="F:oxidoreductase activity, acting on paired donors, with incorporation or reduction of molecular oxygen"/>
    <property type="evidence" value="ECO:0007669"/>
    <property type="project" value="InterPro"/>
</dbReference>
<dbReference type="AlphaFoldDB" id="A0A6G1JFB2"/>
<keyword evidence="2" id="KW-0408">Iron</keyword>
<reference evidence="3" key="1">
    <citation type="journal article" date="2020" name="Stud. Mycol.">
        <title>101 Dothideomycetes genomes: a test case for predicting lifestyles and emergence of pathogens.</title>
        <authorList>
            <person name="Haridas S."/>
            <person name="Albert R."/>
            <person name="Binder M."/>
            <person name="Bloem J."/>
            <person name="Labutti K."/>
            <person name="Salamov A."/>
            <person name="Andreopoulos B."/>
            <person name="Baker S."/>
            <person name="Barry K."/>
            <person name="Bills G."/>
            <person name="Bluhm B."/>
            <person name="Cannon C."/>
            <person name="Castanera R."/>
            <person name="Culley D."/>
            <person name="Daum C."/>
            <person name="Ezra D."/>
            <person name="Gonzalez J."/>
            <person name="Henrissat B."/>
            <person name="Kuo A."/>
            <person name="Liang C."/>
            <person name="Lipzen A."/>
            <person name="Lutzoni F."/>
            <person name="Magnuson J."/>
            <person name="Mondo S."/>
            <person name="Nolan M."/>
            <person name="Ohm R."/>
            <person name="Pangilinan J."/>
            <person name="Park H.-J."/>
            <person name="Ramirez L."/>
            <person name="Alfaro M."/>
            <person name="Sun H."/>
            <person name="Tritt A."/>
            <person name="Yoshinaga Y."/>
            <person name="Zwiers L.-H."/>
            <person name="Turgeon B."/>
            <person name="Goodwin S."/>
            <person name="Spatafora J."/>
            <person name="Crous P."/>
            <person name="Grigoriev I."/>
        </authorList>
    </citation>
    <scope>NUCLEOTIDE SEQUENCE</scope>
    <source>
        <strain evidence="3">CBS 122367</strain>
    </source>
</reference>
<dbReference type="GO" id="GO:0005506">
    <property type="term" value="F:iron ion binding"/>
    <property type="evidence" value="ECO:0007669"/>
    <property type="project" value="InterPro"/>
</dbReference>
<dbReference type="PANTHER" id="PTHR24305:SF166">
    <property type="entry name" value="CYTOCHROME P450 12A4, MITOCHONDRIAL-RELATED"/>
    <property type="match status" value="1"/>
</dbReference>
<dbReference type="OrthoDB" id="3945418at2759"/>
<protein>
    <submittedName>
        <fullName evidence="3">Cytochrome P450</fullName>
    </submittedName>
</protein>
<dbReference type="InterPro" id="IPR001128">
    <property type="entry name" value="Cyt_P450"/>
</dbReference>
<dbReference type="Pfam" id="PF00067">
    <property type="entry name" value="p450"/>
    <property type="match status" value="1"/>
</dbReference>
<name>A0A6G1JFB2_9PLEO</name>
<sequence>MIEMWFLATAAGFVFSWFMYELCHIIYNLVFHPLAKFPGPWWAGASDFAEMYYNVIRGGVYFKEIEKMHERYGPIVRINRDELSIIDPDFQEQRFGAIGVRRNRSEKTQRQFVSPTSILNTIDHDHHRIRRQPLNSFFSKQAIMRIESIIQSKVDKVIEKLKGAYAQGTLLETQDVFGALTTDVISHYSYGESFGFLDHPGFKNDYLRDVSGFFFAQHIARHFPLLISAMQLIPERVLLMLSKGMASMNEIMVSSKKFAQRTLASVQNGEKQAGASGIPRSLFHTLANAHNLPPTERSLERLTDEGIVIMVAGLETTARFLTNITVHLLSNRDMLEKLQAELRSVMETPDARVPWTTLESLPYLSAVVSEGLRCENFMTTRTPRVILEPLKFNEWTIPAGATLSASPTLINNNPAIFPDPHIFRPERWIEARSRGKNLQKYLASFARGSRMCLGVNLAYAELYLMLAALYRNFDFELVDSSVKDVIAEREFGLGYTKDYRFGVKVRVTKIFEG</sequence>
<dbReference type="PRINTS" id="PR00385">
    <property type="entry name" value="P450"/>
</dbReference>
<dbReference type="PRINTS" id="PR00463">
    <property type="entry name" value="EP450I"/>
</dbReference>
<evidence type="ECO:0000313" key="3">
    <source>
        <dbReference type="EMBL" id="KAF2688865.1"/>
    </source>
</evidence>
<feature type="binding site" description="axial binding residue" evidence="2">
    <location>
        <position position="452"/>
    </location>
    <ligand>
        <name>heme</name>
        <dbReference type="ChEBI" id="CHEBI:30413"/>
    </ligand>
    <ligandPart>
        <name>Fe</name>
        <dbReference type="ChEBI" id="CHEBI:18248"/>
    </ligandPart>
</feature>
<dbReference type="GO" id="GO:0020037">
    <property type="term" value="F:heme binding"/>
    <property type="evidence" value="ECO:0007669"/>
    <property type="project" value="InterPro"/>
</dbReference>
<dbReference type="GO" id="GO:0004497">
    <property type="term" value="F:monooxygenase activity"/>
    <property type="evidence" value="ECO:0007669"/>
    <property type="project" value="InterPro"/>
</dbReference>